<keyword evidence="3" id="KW-1185">Reference proteome</keyword>
<reference evidence="2 3" key="1">
    <citation type="submission" date="2024-02" db="EMBL/GenBank/DDBJ databases">
        <title>Janibacter sp. nov., isolated from gut of marine sandworm.</title>
        <authorList>
            <person name="Kim B."/>
            <person name="Jun M.O."/>
            <person name="Shin N.-R."/>
        </authorList>
    </citation>
    <scope>NUCLEOTIDE SEQUENCE [LARGE SCALE GENOMIC DNA]</scope>
    <source>
        <strain evidence="2 3">A1S7</strain>
    </source>
</reference>
<evidence type="ECO:0000313" key="3">
    <source>
        <dbReference type="Proteomes" id="UP001382727"/>
    </source>
</evidence>
<sequence length="408" mass="41896">MRGLMRSFSRRGNQQERGAAATLLAVLLAGGGGVVMGMLAISIDIGNIMYERRQVQNAADATSLALAAECAKAATNCDPDRVDDLLGANSHDALGQYGKTKYTDGACASGTAEQVGTVLGDCTIDGDMTDLSKCPPLPSKFSTGIPYVETYGATKSASGDKLFLPFSKMLVTGEADDVSVSACARAAWGPPGSTGATLPITIGQCDWANKTAVGGVAGEKYAPSPPYTPEGNGGLPPAVPAEIAAGGYATGIFTHDSGDHKCTGSPGHHYPGGFAWLANSDCVATIDVGGWVDGAPGKSDTCSASELKKYIGTEVFIPIHVAADGTGKGGKYQISGVASFYFAGWHGMSGAAPTKTYEIYQEPSAVCTDKCNDSVSYIWGWFTSGQLPVGSIDPDADDFGVNIIKPAG</sequence>
<gene>
    <name evidence="2" type="ORF">V1351_13970</name>
</gene>
<proteinExistence type="predicted"/>
<protein>
    <submittedName>
        <fullName evidence="2">Pilus assembly protein TadG-related protein</fullName>
    </submittedName>
</protein>
<accession>A0ABZ2MG32</accession>
<evidence type="ECO:0000259" key="1">
    <source>
        <dbReference type="Pfam" id="PF13400"/>
    </source>
</evidence>
<dbReference type="InterPro" id="IPR028087">
    <property type="entry name" value="Tad_N"/>
</dbReference>
<evidence type="ECO:0000313" key="2">
    <source>
        <dbReference type="EMBL" id="WXB76031.1"/>
    </source>
</evidence>
<organism evidence="2 3">
    <name type="scientific">Janibacter alittae</name>
    <dbReference type="NCBI Taxonomy" id="3115209"/>
    <lineage>
        <taxon>Bacteria</taxon>
        <taxon>Bacillati</taxon>
        <taxon>Actinomycetota</taxon>
        <taxon>Actinomycetes</taxon>
        <taxon>Micrococcales</taxon>
        <taxon>Intrasporangiaceae</taxon>
        <taxon>Janibacter</taxon>
    </lineage>
</organism>
<dbReference type="Pfam" id="PF13400">
    <property type="entry name" value="Tad"/>
    <property type="match status" value="1"/>
</dbReference>
<name>A0ABZ2MG32_9MICO</name>
<dbReference type="EMBL" id="CP144913">
    <property type="protein sequence ID" value="WXB76031.1"/>
    <property type="molecule type" value="Genomic_DNA"/>
</dbReference>
<feature type="domain" description="Putative Flp pilus-assembly TadG-like N-terminal" evidence="1">
    <location>
        <begin position="26"/>
        <end position="65"/>
    </location>
</feature>
<dbReference type="RefSeq" id="WP_338748800.1">
    <property type="nucleotide sequence ID" value="NZ_CP144913.1"/>
</dbReference>
<dbReference type="Proteomes" id="UP001382727">
    <property type="component" value="Chromosome"/>
</dbReference>